<dbReference type="AlphaFoldDB" id="A0A7V8SV94"/>
<name>A0A7V8SV94_9BACT</name>
<gene>
    <name evidence="1" type="ORF">HRJ53_02995</name>
</gene>
<protein>
    <submittedName>
        <fullName evidence="1">Uncharacterized protein</fullName>
    </submittedName>
</protein>
<accession>A0A7V8SV94</accession>
<evidence type="ECO:0000313" key="2">
    <source>
        <dbReference type="Proteomes" id="UP000567293"/>
    </source>
</evidence>
<reference evidence="1" key="1">
    <citation type="submission" date="2020-06" db="EMBL/GenBank/DDBJ databases">
        <title>Legume-microbial interactions unlock mineral nutrients during tropical forest succession.</title>
        <authorList>
            <person name="Epihov D.Z."/>
        </authorList>
    </citation>
    <scope>NUCLEOTIDE SEQUENCE [LARGE SCALE GENOMIC DNA]</scope>
    <source>
        <strain evidence="1">Pan2503</strain>
    </source>
</reference>
<organism evidence="1 2">
    <name type="scientific">Candidatus Acidiferrum panamense</name>
    <dbReference type="NCBI Taxonomy" id="2741543"/>
    <lineage>
        <taxon>Bacteria</taxon>
        <taxon>Pseudomonadati</taxon>
        <taxon>Acidobacteriota</taxon>
        <taxon>Terriglobia</taxon>
        <taxon>Candidatus Acidiferrales</taxon>
        <taxon>Candidatus Acidiferrum</taxon>
    </lineage>
</organism>
<sequence>MKGEQKDLLGGMARLAAIFERLGGARRDRQEIECGVCESWPCICGDPDFEAHNVEELRKAEERDQ</sequence>
<proteinExistence type="predicted"/>
<dbReference type="EMBL" id="JACDQQ010000298">
    <property type="protein sequence ID" value="MBA0083940.1"/>
    <property type="molecule type" value="Genomic_DNA"/>
</dbReference>
<evidence type="ECO:0000313" key="1">
    <source>
        <dbReference type="EMBL" id="MBA0083940.1"/>
    </source>
</evidence>
<keyword evidence="2" id="KW-1185">Reference proteome</keyword>
<comment type="caution">
    <text evidence="1">The sequence shown here is derived from an EMBL/GenBank/DDBJ whole genome shotgun (WGS) entry which is preliminary data.</text>
</comment>
<dbReference type="Proteomes" id="UP000567293">
    <property type="component" value="Unassembled WGS sequence"/>
</dbReference>